<feature type="transmembrane region" description="Helical" evidence="7">
    <location>
        <begin position="283"/>
        <end position="304"/>
    </location>
</feature>
<evidence type="ECO:0000256" key="5">
    <source>
        <dbReference type="ARBA" id="ARBA00022989"/>
    </source>
</evidence>
<dbReference type="PANTHER" id="PTHR10361">
    <property type="entry name" value="SODIUM-BILE ACID COTRANSPORTER"/>
    <property type="match status" value="1"/>
</dbReference>
<reference evidence="8" key="1">
    <citation type="submission" date="2022-11" db="EMBL/GenBank/DDBJ databases">
        <title>Centuries of genome instability and evolution in soft-shell clam transmissible cancer (bioRxiv).</title>
        <authorList>
            <person name="Hart S.F.M."/>
            <person name="Yonemitsu M.A."/>
            <person name="Giersch R.M."/>
            <person name="Beal B.F."/>
            <person name="Arriagada G."/>
            <person name="Davis B.W."/>
            <person name="Ostrander E.A."/>
            <person name="Goff S.P."/>
            <person name="Metzger M.J."/>
        </authorList>
    </citation>
    <scope>NUCLEOTIDE SEQUENCE</scope>
    <source>
        <strain evidence="8">MELC-2E11</strain>
        <tissue evidence="8">Siphon/mantle</tissue>
    </source>
</reference>
<feature type="transmembrane region" description="Helical" evidence="7">
    <location>
        <begin position="370"/>
        <end position="389"/>
    </location>
</feature>
<keyword evidence="6 7" id="KW-0472">Membrane</keyword>
<keyword evidence="4" id="KW-0813">Transport</keyword>
<dbReference type="EMBL" id="CP111019">
    <property type="protein sequence ID" value="WAR12847.1"/>
    <property type="molecule type" value="Genomic_DNA"/>
</dbReference>
<evidence type="ECO:0000256" key="2">
    <source>
        <dbReference type="ARBA" id="ARBA00006528"/>
    </source>
</evidence>
<comment type="subcellular location">
    <subcellularLocation>
        <location evidence="1">Membrane</location>
        <topology evidence="1">Multi-pass membrane protein</topology>
    </subcellularLocation>
</comment>
<dbReference type="Gene3D" id="1.20.1530.20">
    <property type="match status" value="1"/>
</dbReference>
<feature type="non-terminal residue" evidence="8">
    <location>
        <position position="526"/>
    </location>
</feature>
<keyword evidence="3 7" id="KW-0812">Transmembrane</keyword>
<organism evidence="8 9">
    <name type="scientific">Mya arenaria</name>
    <name type="common">Soft-shell clam</name>
    <dbReference type="NCBI Taxonomy" id="6604"/>
    <lineage>
        <taxon>Eukaryota</taxon>
        <taxon>Metazoa</taxon>
        <taxon>Spiralia</taxon>
        <taxon>Lophotrochozoa</taxon>
        <taxon>Mollusca</taxon>
        <taxon>Bivalvia</taxon>
        <taxon>Autobranchia</taxon>
        <taxon>Heteroconchia</taxon>
        <taxon>Euheterodonta</taxon>
        <taxon>Imparidentia</taxon>
        <taxon>Neoheterodontei</taxon>
        <taxon>Myida</taxon>
        <taxon>Myoidea</taxon>
        <taxon>Myidae</taxon>
        <taxon>Mya</taxon>
    </lineage>
</organism>
<protein>
    <submittedName>
        <fullName evidence="8">SOAT-like protein</fullName>
    </submittedName>
</protein>
<keyword evidence="9" id="KW-1185">Reference proteome</keyword>
<accession>A0ABY7ES80</accession>
<evidence type="ECO:0000256" key="1">
    <source>
        <dbReference type="ARBA" id="ARBA00004141"/>
    </source>
</evidence>
<feature type="transmembrane region" description="Helical" evidence="7">
    <location>
        <begin position="338"/>
        <end position="358"/>
    </location>
</feature>
<dbReference type="InterPro" id="IPR002657">
    <property type="entry name" value="BilAc:Na_symport/Acr3"/>
</dbReference>
<gene>
    <name evidence="8" type="ORF">MAR_027027</name>
</gene>
<evidence type="ECO:0000313" key="9">
    <source>
        <dbReference type="Proteomes" id="UP001164746"/>
    </source>
</evidence>
<dbReference type="Pfam" id="PF01758">
    <property type="entry name" value="SBF"/>
    <property type="match status" value="1"/>
</dbReference>
<feature type="transmembrane region" description="Helical" evidence="7">
    <location>
        <begin position="430"/>
        <end position="452"/>
    </location>
</feature>
<evidence type="ECO:0000256" key="6">
    <source>
        <dbReference type="ARBA" id="ARBA00023136"/>
    </source>
</evidence>
<feature type="transmembrane region" description="Helical" evidence="7">
    <location>
        <begin position="310"/>
        <end position="331"/>
    </location>
</feature>
<evidence type="ECO:0000256" key="4">
    <source>
        <dbReference type="ARBA" id="ARBA00022847"/>
    </source>
</evidence>
<evidence type="ECO:0000256" key="3">
    <source>
        <dbReference type="ARBA" id="ARBA00022692"/>
    </source>
</evidence>
<keyword evidence="5 7" id="KW-1133">Transmembrane helix</keyword>
<dbReference type="PANTHER" id="PTHR10361:SF28">
    <property type="entry name" value="P3 PROTEIN-RELATED"/>
    <property type="match status" value="1"/>
</dbReference>
<comment type="similarity">
    <text evidence="2">Belongs to the bile acid:sodium symporter (BASS) (TC 2.A.28) family.</text>
</comment>
<name>A0ABY7ES80_MYAAR</name>
<feature type="transmembrane region" description="Helical" evidence="7">
    <location>
        <begin position="494"/>
        <end position="516"/>
    </location>
</feature>
<feature type="transmembrane region" description="Helical" evidence="7">
    <location>
        <begin position="401"/>
        <end position="424"/>
    </location>
</feature>
<dbReference type="InterPro" id="IPR004710">
    <property type="entry name" value="Bilac:Na_transpt"/>
</dbReference>
<keyword evidence="4" id="KW-0769">Symport</keyword>
<evidence type="ECO:0000256" key="7">
    <source>
        <dbReference type="SAM" id="Phobius"/>
    </source>
</evidence>
<dbReference type="InterPro" id="IPR038770">
    <property type="entry name" value="Na+/solute_symporter_sf"/>
</dbReference>
<proteinExistence type="inferred from homology"/>
<evidence type="ECO:0000313" key="8">
    <source>
        <dbReference type="EMBL" id="WAR12847.1"/>
    </source>
</evidence>
<sequence>MESETATISKGIWRSLPVRNTDPRVYNHRGSIPENPFSGDVNNKSDVRFDTNNDEIKRRRKICVHHDFDFRLEKEVVCGIVEKSNASSVPYFNQLSINSDALKDNKLYVFMAEENIVQLNVSFYCNAGHDYVVEISTKDDESLIKDIRVLQAGRCNDDGENLSGNQQRDPIFNASLDYTDINVENVDVKLTLYSDKIGITDIDIDISLSEAINDTSANSTRPFNEDGLELRSYLEIYVIRDLQIIDVIFMVTVYVLEIAEMLTFGTQLDVDVIRKTLKKPLPVFLGLACQYAGMPLIAYGLARAVAVDSLAALGIFTAGICPGGGASNIYSYLLHGDLALSVTMTTISTVCALGGMFYQNWDISIPYVDILVALSVIILPLSVGLFIQYKFPKVVDRLEKMMTWILTILALILIGTGVYSSLYLLKLFNVTVIITGCALPYIGFILGGCVAYLCGQSMEQIKTIAIETGMQNTGIAIILLYNTLPPPVGDLSSVAPIAAEVFSPIPPLFGAVVYLIRGKCCQKYKT</sequence>
<dbReference type="Proteomes" id="UP001164746">
    <property type="component" value="Chromosome 8"/>
</dbReference>